<dbReference type="SUPFAM" id="SSF55781">
    <property type="entry name" value="GAF domain-like"/>
    <property type="match status" value="1"/>
</dbReference>
<comment type="catalytic activity">
    <reaction evidence="1">
        <text>ATP + protein L-histidine = ADP + protein N-phospho-L-histidine.</text>
        <dbReference type="EC" id="2.7.13.3"/>
    </reaction>
</comment>
<dbReference type="Gene3D" id="3.30.450.350">
    <property type="entry name" value="CHASE domain"/>
    <property type="match status" value="1"/>
</dbReference>
<protein>
    <recommendedName>
        <fullName evidence="13">Circadian input-output histidine kinase CikA</fullName>
        <ecNumber evidence="4">2.7.13.3</ecNumber>
    </recommendedName>
</protein>
<dbReference type="CDD" id="cd16922">
    <property type="entry name" value="HATPase_EvgS-ArcB-TorS-like"/>
    <property type="match status" value="1"/>
</dbReference>
<dbReference type="SUPFAM" id="SSF55785">
    <property type="entry name" value="PYP-like sensor domain (PAS domain)"/>
    <property type="match status" value="3"/>
</dbReference>
<dbReference type="SMART" id="SM01079">
    <property type="entry name" value="CHASE"/>
    <property type="match status" value="1"/>
</dbReference>
<evidence type="ECO:0000313" key="22">
    <source>
        <dbReference type="Proteomes" id="UP000220922"/>
    </source>
</evidence>
<dbReference type="GO" id="GO:0009927">
    <property type="term" value="F:histidine phosphotransfer kinase activity"/>
    <property type="evidence" value="ECO:0007669"/>
    <property type="project" value="TreeGrafter"/>
</dbReference>
<dbReference type="FunFam" id="1.10.287.130:FF:000145">
    <property type="entry name" value="Sensory transduction histidine kinase"/>
    <property type="match status" value="1"/>
</dbReference>
<accession>A0A2H3L5K3</accession>
<dbReference type="InterPro" id="IPR011006">
    <property type="entry name" value="CheY-like_superfamily"/>
</dbReference>
<dbReference type="EMBL" id="LYXE01000134">
    <property type="protein sequence ID" value="PDV97505.1"/>
    <property type="molecule type" value="Genomic_DNA"/>
</dbReference>
<evidence type="ECO:0000256" key="12">
    <source>
        <dbReference type="ARBA" id="ARBA00023136"/>
    </source>
</evidence>
<dbReference type="CDD" id="cd00130">
    <property type="entry name" value="PAS"/>
    <property type="match status" value="3"/>
</dbReference>
<dbReference type="InterPro" id="IPR035965">
    <property type="entry name" value="PAS-like_dom_sf"/>
</dbReference>
<evidence type="ECO:0000313" key="21">
    <source>
        <dbReference type="EMBL" id="PDV97505.1"/>
    </source>
</evidence>
<dbReference type="SMART" id="SM00065">
    <property type="entry name" value="GAF"/>
    <property type="match status" value="1"/>
</dbReference>
<dbReference type="InterPro" id="IPR003661">
    <property type="entry name" value="HisK_dim/P_dom"/>
</dbReference>
<dbReference type="PROSITE" id="PS50112">
    <property type="entry name" value="PAS"/>
    <property type="match status" value="2"/>
</dbReference>
<dbReference type="RefSeq" id="WP_172451094.1">
    <property type="nucleotide sequence ID" value="NZ_LYXE01000134.1"/>
</dbReference>
<keyword evidence="11" id="KW-0902">Two-component regulatory system</keyword>
<dbReference type="InterPro" id="IPR003018">
    <property type="entry name" value="GAF"/>
</dbReference>
<feature type="domain" description="CHASE" evidence="20">
    <location>
        <begin position="256"/>
        <end position="493"/>
    </location>
</feature>
<dbReference type="Pfam" id="PF05231">
    <property type="entry name" value="MASE1"/>
    <property type="match status" value="1"/>
</dbReference>
<dbReference type="Gene3D" id="3.40.50.2300">
    <property type="match status" value="2"/>
</dbReference>
<dbReference type="GO" id="GO:0000155">
    <property type="term" value="F:phosphorelay sensor kinase activity"/>
    <property type="evidence" value="ECO:0007669"/>
    <property type="project" value="InterPro"/>
</dbReference>
<dbReference type="Pfam" id="PF03924">
    <property type="entry name" value="CHASE"/>
    <property type="match status" value="1"/>
</dbReference>
<dbReference type="EC" id="2.7.13.3" evidence="4"/>
<dbReference type="InterPro" id="IPR029016">
    <property type="entry name" value="GAF-like_dom_sf"/>
</dbReference>
<dbReference type="InterPro" id="IPR001789">
    <property type="entry name" value="Sig_transdc_resp-reg_receiver"/>
</dbReference>
<evidence type="ECO:0000256" key="13">
    <source>
        <dbReference type="ARBA" id="ARBA00074306"/>
    </source>
</evidence>
<evidence type="ECO:0000256" key="9">
    <source>
        <dbReference type="ARBA" id="ARBA00022777"/>
    </source>
</evidence>
<dbReference type="InterPro" id="IPR036890">
    <property type="entry name" value="HATPase_C_sf"/>
</dbReference>
<dbReference type="SMART" id="SM00388">
    <property type="entry name" value="HisKA"/>
    <property type="match status" value="1"/>
</dbReference>
<dbReference type="PROSITE" id="PS50109">
    <property type="entry name" value="HIS_KIN"/>
    <property type="match status" value="1"/>
</dbReference>
<dbReference type="SMART" id="SM00086">
    <property type="entry name" value="PAC"/>
    <property type="match status" value="2"/>
</dbReference>
<dbReference type="SUPFAM" id="SSF52172">
    <property type="entry name" value="CheY-like"/>
    <property type="match status" value="2"/>
</dbReference>
<dbReference type="SUPFAM" id="SSF55874">
    <property type="entry name" value="ATPase domain of HSP90 chaperone/DNA topoisomerase II/histidine kinase"/>
    <property type="match status" value="1"/>
</dbReference>
<dbReference type="PROSITE" id="PS50113">
    <property type="entry name" value="PAC"/>
    <property type="match status" value="2"/>
</dbReference>
<feature type="transmembrane region" description="Helical" evidence="15">
    <location>
        <begin position="128"/>
        <end position="151"/>
    </location>
</feature>
<reference evidence="21 22" key="1">
    <citation type="submission" date="2016-05" db="EMBL/GenBank/DDBJ databases">
        <authorList>
            <person name="Lavstsen T."/>
            <person name="Jespersen J.S."/>
        </authorList>
    </citation>
    <scope>NUCLEOTIDE SEQUENCE [LARGE SCALE GENOMIC DNA]</scope>
    <source>
        <strain evidence="21 22">B7-9</strain>
    </source>
</reference>
<evidence type="ECO:0000256" key="1">
    <source>
        <dbReference type="ARBA" id="ARBA00000085"/>
    </source>
</evidence>
<dbReference type="SMART" id="SM00448">
    <property type="entry name" value="REC"/>
    <property type="match status" value="2"/>
</dbReference>
<dbReference type="Pfam" id="PF00512">
    <property type="entry name" value="HisKA"/>
    <property type="match status" value="1"/>
</dbReference>
<dbReference type="InterPro" id="IPR005467">
    <property type="entry name" value="His_kinase_dom"/>
</dbReference>
<dbReference type="InterPro" id="IPR000014">
    <property type="entry name" value="PAS"/>
</dbReference>
<dbReference type="InterPro" id="IPR013655">
    <property type="entry name" value="PAS_fold_3"/>
</dbReference>
<feature type="domain" description="PAC" evidence="19">
    <location>
        <begin position="615"/>
        <end position="666"/>
    </location>
</feature>
<dbReference type="InterPro" id="IPR036097">
    <property type="entry name" value="HisK_dim/P_sf"/>
</dbReference>
<evidence type="ECO:0000259" key="18">
    <source>
        <dbReference type="PROSITE" id="PS50112"/>
    </source>
</evidence>
<feature type="domain" description="PAS" evidence="18">
    <location>
        <begin position="848"/>
        <end position="918"/>
    </location>
</feature>
<keyword evidence="10 15" id="KW-1133">Transmembrane helix</keyword>
<feature type="domain" description="PAS" evidence="18">
    <location>
        <begin position="965"/>
        <end position="1011"/>
    </location>
</feature>
<keyword evidence="5" id="KW-1003">Cell membrane</keyword>
<dbReference type="Pfam" id="PF08448">
    <property type="entry name" value="PAS_4"/>
    <property type="match status" value="1"/>
</dbReference>
<dbReference type="Gene3D" id="1.10.287.130">
    <property type="match status" value="1"/>
</dbReference>
<dbReference type="PRINTS" id="PR00344">
    <property type="entry name" value="BCTRLSENSOR"/>
</dbReference>
<keyword evidence="22" id="KW-1185">Reference proteome</keyword>
<organism evidence="21 22">
    <name type="scientific">Candidatus Chloroploca asiatica</name>
    <dbReference type="NCBI Taxonomy" id="1506545"/>
    <lineage>
        <taxon>Bacteria</taxon>
        <taxon>Bacillati</taxon>
        <taxon>Chloroflexota</taxon>
        <taxon>Chloroflexia</taxon>
        <taxon>Chloroflexales</taxon>
        <taxon>Chloroflexineae</taxon>
        <taxon>Oscillochloridaceae</taxon>
        <taxon>Candidatus Chloroploca</taxon>
    </lineage>
</organism>
<dbReference type="InterPro" id="IPR013767">
    <property type="entry name" value="PAS_fold"/>
</dbReference>
<evidence type="ECO:0000259" key="20">
    <source>
        <dbReference type="PROSITE" id="PS50839"/>
    </source>
</evidence>
<evidence type="ECO:0000256" key="7">
    <source>
        <dbReference type="ARBA" id="ARBA00022679"/>
    </source>
</evidence>
<feature type="modified residue" description="4-aspartylphosphate" evidence="14">
    <location>
        <position position="1678"/>
    </location>
</feature>
<comment type="caution">
    <text evidence="21">The sequence shown here is derived from an EMBL/GenBank/DDBJ whole genome shotgun (WGS) entry which is preliminary data.</text>
</comment>
<dbReference type="Pfam" id="PF08447">
    <property type="entry name" value="PAS_3"/>
    <property type="match status" value="1"/>
</dbReference>
<comment type="similarity">
    <text evidence="3">In the N-terminal section; belongs to the phytochrome family.</text>
</comment>
<dbReference type="SMART" id="SM00091">
    <property type="entry name" value="PAS"/>
    <property type="match status" value="3"/>
</dbReference>
<keyword evidence="12 15" id="KW-0472">Membrane</keyword>
<evidence type="ECO:0000259" key="19">
    <source>
        <dbReference type="PROSITE" id="PS50113"/>
    </source>
</evidence>
<evidence type="ECO:0000256" key="3">
    <source>
        <dbReference type="ARBA" id="ARBA00006402"/>
    </source>
</evidence>
<evidence type="ECO:0000256" key="14">
    <source>
        <dbReference type="PROSITE-ProRule" id="PRU00169"/>
    </source>
</evidence>
<keyword evidence="8 15" id="KW-0812">Transmembrane</keyword>
<gene>
    <name evidence="21" type="ORF">A9Q02_18105</name>
</gene>
<evidence type="ECO:0000256" key="15">
    <source>
        <dbReference type="SAM" id="Phobius"/>
    </source>
</evidence>
<evidence type="ECO:0000256" key="11">
    <source>
        <dbReference type="ARBA" id="ARBA00023012"/>
    </source>
</evidence>
<feature type="domain" description="Histidine kinase" evidence="16">
    <location>
        <begin position="1248"/>
        <end position="1469"/>
    </location>
</feature>
<dbReference type="Pfam" id="PF02518">
    <property type="entry name" value="HATPase_c"/>
    <property type="match status" value="1"/>
</dbReference>
<dbReference type="Proteomes" id="UP000220922">
    <property type="component" value="Unassembled WGS sequence"/>
</dbReference>
<feature type="domain" description="Response regulatory" evidence="17">
    <location>
        <begin position="1492"/>
        <end position="1605"/>
    </location>
</feature>
<dbReference type="PROSITE" id="PS50839">
    <property type="entry name" value="CHASE"/>
    <property type="match status" value="1"/>
</dbReference>
<dbReference type="PANTHER" id="PTHR43047">
    <property type="entry name" value="TWO-COMPONENT HISTIDINE PROTEIN KINASE"/>
    <property type="match status" value="1"/>
</dbReference>
<dbReference type="Pfam" id="PF00072">
    <property type="entry name" value="Response_reg"/>
    <property type="match status" value="2"/>
</dbReference>
<dbReference type="Gene3D" id="3.30.565.10">
    <property type="entry name" value="Histidine kinase-like ATPase, C-terminal domain"/>
    <property type="match status" value="1"/>
</dbReference>
<dbReference type="InterPro" id="IPR042240">
    <property type="entry name" value="CHASE_sf"/>
</dbReference>
<evidence type="ECO:0000256" key="6">
    <source>
        <dbReference type="ARBA" id="ARBA00022553"/>
    </source>
</evidence>
<keyword evidence="6 14" id="KW-0597">Phosphoprotein</keyword>
<comment type="subcellular location">
    <subcellularLocation>
        <location evidence="2">Cell membrane</location>
        <topology evidence="2">Multi-pass membrane protein</topology>
    </subcellularLocation>
</comment>
<dbReference type="InterPro" id="IPR000700">
    <property type="entry name" value="PAS-assoc_C"/>
</dbReference>
<feature type="transmembrane region" description="Helical" evidence="15">
    <location>
        <begin position="50"/>
        <end position="76"/>
    </location>
</feature>
<dbReference type="SUPFAM" id="SSF47384">
    <property type="entry name" value="Homodimeric domain of signal transducing histidine kinase"/>
    <property type="match status" value="1"/>
</dbReference>
<dbReference type="InterPro" id="IPR004358">
    <property type="entry name" value="Sig_transdc_His_kin-like_C"/>
</dbReference>
<feature type="domain" description="Response regulatory" evidence="17">
    <location>
        <begin position="1629"/>
        <end position="1745"/>
    </location>
</feature>
<feature type="modified residue" description="4-aspartylphosphate" evidence="14">
    <location>
        <position position="1541"/>
    </location>
</feature>
<dbReference type="GO" id="GO:0006355">
    <property type="term" value="P:regulation of DNA-templated transcription"/>
    <property type="evidence" value="ECO:0007669"/>
    <property type="project" value="InterPro"/>
</dbReference>
<dbReference type="Pfam" id="PF13185">
    <property type="entry name" value="GAF_2"/>
    <property type="match status" value="1"/>
</dbReference>
<keyword evidence="7" id="KW-0808">Transferase</keyword>
<dbReference type="InterPro" id="IPR003594">
    <property type="entry name" value="HATPase_dom"/>
</dbReference>
<dbReference type="SMART" id="SM00387">
    <property type="entry name" value="HATPase_c"/>
    <property type="match status" value="1"/>
</dbReference>
<evidence type="ECO:0000256" key="2">
    <source>
        <dbReference type="ARBA" id="ARBA00004651"/>
    </source>
</evidence>
<name>A0A2H3L5K3_9CHLR</name>
<dbReference type="InterPro" id="IPR013656">
    <property type="entry name" value="PAS_4"/>
</dbReference>
<dbReference type="GO" id="GO:0005886">
    <property type="term" value="C:plasma membrane"/>
    <property type="evidence" value="ECO:0007669"/>
    <property type="project" value="UniProtKB-SubCell"/>
</dbReference>
<feature type="domain" description="PAC" evidence="19">
    <location>
        <begin position="1038"/>
        <end position="1090"/>
    </location>
</feature>
<evidence type="ECO:0000256" key="8">
    <source>
        <dbReference type="ARBA" id="ARBA00022692"/>
    </source>
</evidence>
<evidence type="ECO:0000256" key="5">
    <source>
        <dbReference type="ARBA" id="ARBA00022475"/>
    </source>
</evidence>
<dbReference type="NCBIfam" id="TIGR00229">
    <property type="entry name" value="sensory_box"/>
    <property type="match status" value="2"/>
</dbReference>
<sequence length="1762" mass="194960">MQNPTRLVSPSRRLRLIGNILLLALVYVAVFRITLFFLDPLDPIVAVWPAAGVALAGVVVGGYWLSLGVLAGGFLASLSLLGGAMTPVLALVFALGATMQALFGAFLLRRFASPLPPRTVKLVVRGLFLNGVTAAVAPAASIVALAVAGVLPWAQVPILFGRWWISAYVGILILVPAVIVASRIRHNRVSLEVLVGPLASLMVGLALFAFTLALNYEERQLQARLEADSVELVRAVETTMSDHDYSLLAVRSFYDASDEVDRAEFLRFVTPLLARSPSIQTMAWSPVVPQEERAAFEQALREEGFSSSMLYERDATGQPIPVAERPFYLPATFFEPFELNRPALGFDMASEQVRAATIMRARDRGETMLTPQLKLISTTDDELHVLLISPLYAVDTPIETLAERQAAFEGMVFLILQMEEVVVQALGATTPHDLEFYLFDVTEGAPPLLAFQPSLSGSQTLAPADEVSPAQLEASRYVTTHRLELYGRTWEFVVRPGPAYVAAIRGWMAWPTLGIGLFTATLFLLYIRSRQRTDLLLAQSQASLEMAQEVAHLGSWDLDLATGTGFWSHEMFRLFGRDPKAGVPSFDEFITWVHPDDRAILLAAQAEALARQERVNLEYRLNPSLGREQWFEAAISLSQSEDKPQRIIGTVQDITERKQAEARLQKLNRAYIVLSEVNETIVRVRDPQLLFTTACQIAVTQGGFRMAWIGLLDPETSEVQPVAWAGEIGDYLGKLRIALDDSPRGRGPTATALRHGEHIVINDIANDPRMDPWREDALRLGYDALAVFPLIVAGKVEGSLNLYAPETDFFDEAELKLFDEMAIDIAFALEFMAQEQQRREAEAQIRTSERRSRVLLAAIPDIMFRVNDEGIILDYSTRTAELLYVPPEAFLSKTFWEVLPPEVGEQWQAAITTAFATDALQTFEYQLLLGDTPHFFEARLSVNQSEREAVAIVRDVTEARRSAAEIVRLSRVVEQMDDMVLITDINGIIQYVNPAFERQFGFTCAEVVGQTPRILKSGLESSAFYTNLWATILSGESFQAEFRNRRKDGQLIYEAKTITPVRDEHGVITNFVATGKDMTQRKQMEHDLQERLKELTCLRQVQRLLDQNPSLDELCRQVIGYLVAAMQYPEIALAIIELDGCRYRSRGDAVIDDALPRIRADILVGRGAIGSLQVVYLEDVQPISEEQNMLDSIAHALALWLERRRAEEALINERNLLARRVDERTADLSHINLELARAVRAKDEFLANMSHELRTPLNAILALSEGLLEQLRGPLNERQQASLRNIEASGRHLLALINDILDLSKVEAGRMDLQPEILMVSDICEASMVFVKELANKKHIQLQMQINEPQAQVEADPKRLKQILVNLLSNAVKFTSSGGRVSLLVEALADEGVIRFAVEDTGIGMAPEGANQLFKPFIQLDSSLSRQHEGTGLGLALVRRLVELHGGSVSVTSELGKGSCFTVALPYPPLPRVSSRLLHHLATEPASELLRSALVIEDSETAGEQIARYLEELKINAVVYSRGIGAVDQVAHLHPDVIFLDLQMPDQSGWEILAQLKADPILQAIPVIIVSVVDDRVSGLAAGAAEYLVKPISRETLRRALGVAVHTLQAPREAVVIASAPARRPSATHILMAEDNEVNIVAIGDYLQDKGYRLSVARNGREALALAAETPPDLVLMDIQMPEIDGLEAIRQLRADPTFALTPIIALTALAMPGDRERCMEAGASEYLTKPVSLRGLVDRIESLLDHPHGGYDASTEHCPDC</sequence>
<dbReference type="PROSITE" id="PS50110">
    <property type="entry name" value="RESPONSE_REGULATORY"/>
    <property type="match status" value="2"/>
</dbReference>
<dbReference type="InterPro" id="IPR006189">
    <property type="entry name" value="CHASE_dom"/>
</dbReference>
<dbReference type="Gene3D" id="3.30.450.20">
    <property type="entry name" value="PAS domain"/>
    <property type="match status" value="3"/>
</dbReference>
<proteinExistence type="inferred from homology"/>
<evidence type="ECO:0000256" key="4">
    <source>
        <dbReference type="ARBA" id="ARBA00012438"/>
    </source>
</evidence>
<feature type="transmembrane region" description="Helical" evidence="15">
    <location>
        <begin position="194"/>
        <end position="214"/>
    </location>
</feature>
<evidence type="ECO:0000259" key="16">
    <source>
        <dbReference type="PROSITE" id="PS50109"/>
    </source>
</evidence>
<dbReference type="PANTHER" id="PTHR43047:SF63">
    <property type="entry name" value="HISTIDINE KINASE"/>
    <property type="match status" value="1"/>
</dbReference>
<dbReference type="FunFam" id="3.30.565.10:FF:000010">
    <property type="entry name" value="Sensor histidine kinase RcsC"/>
    <property type="match status" value="1"/>
</dbReference>
<dbReference type="CDD" id="cd00082">
    <property type="entry name" value="HisKA"/>
    <property type="match status" value="1"/>
</dbReference>
<feature type="transmembrane region" description="Helical" evidence="15">
    <location>
        <begin position="88"/>
        <end position="108"/>
    </location>
</feature>
<keyword evidence="9" id="KW-0418">Kinase</keyword>
<evidence type="ECO:0000256" key="10">
    <source>
        <dbReference type="ARBA" id="ARBA00022989"/>
    </source>
</evidence>
<dbReference type="InterPro" id="IPR001610">
    <property type="entry name" value="PAC"/>
</dbReference>
<feature type="transmembrane region" description="Helical" evidence="15">
    <location>
        <begin position="20"/>
        <end position="38"/>
    </location>
</feature>
<dbReference type="InterPro" id="IPR007895">
    <property type="entry name" value="MASE1"/>
</dbReference>
<evidence type="ECO:0000259" key="17">
    <source>
        <dbReference type="PROSITE" id="PS50110"/>
    </source>
</evidence>
<feature type="transmembrane region" description="Helical" evidence="15">
    <location>
        <begin position="163"/>
        <end position="182"/>
    </location>
</feature>
<dbReference type="Pfam" id="PF00989">
    <property type="entry name" value="PAS"/>
    <property type="match status" value="1"/>
</dbReference>
<dbReference type="Gene3D" id="3.30.450.40">
    <property type="match status" value="1"/>
</dbReference>